<gene>
    <name evidence="1" type="ORF">LFTS_00478</name>
</gene>
<reference evidence="1" key="1">
    <citation type="submission" date="2017-12" db="EMBL/GenBank/DDBJ databases">
        <authorList>
            <consortium name="SysMetEx"/>
        </authorList>
    </citation>
    <scope>NUCLEOTIDE SEQUENCE</scope>
    <source>
        <strain evidence="1">Pb_238</strain>
    </source>
</reference>
<proteinExistence type="predicted"/>
<organism evidence="1">
    <name type="scientific">Leptospirillum ferriphilum</name>
    <dbReference type="NCBI Taxonomy" id="178606"/>
    <lineage>
        <taxon>Bacteria</taxon>
        <taxon>Pseudomonadati</taxon>
        <taxon>Nitrospirota</taxon>
        <taxon>Nitrospiria</taxon>
        <taxon>Nitrospirales</taxon>
        <taxon>Nitrospiraceae</taxon>
        <taxon>Leptospirillum</taxon>
    </lineage>
</organism>
<dbReference type="AlphaFoldDB" id="A0A2I2MDR6"/>
<accession>A0A2I2MDR6</accession>
<protein>
    <submittedName>
        <fullName evidence="1">Uncharacterized protein</fullName>
    </submittedName>
</protein>
<dbReference type="EMBL" id="LT966316">
    <property type="protein sequence ID" value="SOU91859.1"/>
    <property type="molecule type" value="Genomic_DNA"/>
</dbReference>
<evidence type="ECO:0000313" key="1">
    <source>
        <dbReference type="EMBL" id="SOU91859.1"/>
    </source>
</evidence>
<sequence>MLSGARCSVPRIGRTYRRNPDSPAVQGLSRQCKPVLIPNPTAGLNRWKYGERDRSVCARETENRSFNFEKFSILRRSVSIRSEDALFFNLISRHVFRKGGCISNQCKSRWPHSGKDRSMVAWLTFLGKRPGFLPAPLHLKGSEPEENGQGKEAWGIIFGDKIECKPVL</sequence>
<name>A0A2I2MDR6_9BACT</name>